<organism evidence="1 2">
    <name type="scientific">Oedothorax gibbosus</name>
    <dbReference type="NCBI Taxonomy" id="931172"/>
    <lineage>
        <taxon>Eukaryota</taxon>
        <taxon>Metazoa</taxon>
        <taxon>Ecdysozoa</taxon>
        <taxon>Arthropoda</taxon>
        <taxon>Chelicerata</taxon>
        <taxon>Arachnida</taxon>
        <taxon>Araneae</taxon>
        <taxon>Araneomorphae</taxon>
        <taxon>Entelegynae</taxon>
        <taxon>Araneoidea</taxon>
        <taxon>Linyphiidae</taxon>
        <taxon>Erigoninae</taxon>
        <taxon>Oedothorax</taxon>
    </lineage>
</organism>
<dbReference type="AlphaFoldDB" id="A0AAV6VP94"/>
<evidence type="ECO:0000313" key="1">
    <source>
        <dbReference type="EMBL" id="KAG8198627.1"/>
    </source>
</evidence>
<gene>
    <name evidence="1" type="ORF">JTE90_026524</name>
</gene>
<dbReference type="Proteomes" id="UP000827092">
    <property type="component" value="Unassembled WGS sequence"/>
</dbReference>
<proteinExistence type="predicted"/>
<name>A0AAV6VP94_9ARAC</name>
<accession>A0AAV6VP94</accession>
<sequence length="95" mass="11242">MVNKPFLYKYPIPLIYEPMQSTVEVVTAKSMRPRIDRLLCESIRTLTFKMRPFNLGIPWKYLGKAFAKLLNGRNELYSRLVFGSFFLDQNEKQHP</sequence>
<protein>
    <submittedName>
        <fullName evidence="1">Uncharacterized protein</fullName>
    </submittedName>
</protein>
<reference evidence="1 2" key="1">
    <citation type="journal article" date="2022" name="Nat. Ecol. Evol.">
        <title>A masculinizing supergene underlies an exaggerated male reproductive morph in a spider.</title>
        <authorList>
            <person name="Hendrickx F."/>
            <person name="De Corte Z."/>
            <person name="Sonet G."/>
            <person name="Van Belleghem S.M."/>
            <person name="Kostlbacher S."/>
            <person name="Vangestel C."/>
        </authorList>
    </citation>
    <scope>NUCLEOTIDE SEQUENCE [LARGE SCALE GENOMIC DNA]</scope>
    <source>
        <strain evidence="1">W744_W776</strain>
    </source>
</reference>
<dbReference type="EMBL" id="JAFNEN010000038">
    <property type="protein sequence ID" value="KAG8198627.1"/>
    <property type="molecule type" value="Genomic_DNA"/>
</dbReference>
<comment type="caution">
    <text evidence="1">The sequence shown here is derived from an EMBL/GenBank/DDBJ whole genome shotgun (WGS) entry which is preliminary data.</text>
</comment>
<evidence type="ECO:0000313" key="2">
    <source>
        <dbReference type="Proteomes" id="UP000827092"/>
    </source>
</evidence>
<keyword evidence="2" id="KW-1185">Reference proteome</keyword>